<keyword evidence="8" id="KW-0472">Membrane</keyword>
<dbReference type="PROSITE" id="PS50042">
    <property type="entry name" value="CNMP_BINDING_3"/>
    <property type="match status" value="1"/>
</dbReference>
<proteinExistence type="inferred from homology"/>
<dbReference type="NCBIfam" id="TIGR01843">
    <property type="entry name" value="type_I_hlyD"/>
    <property type="match status" value="1"/>
</dbReference>
<dbReference type="InterPro" id="IPR000595">
    <property type="entry name" value="cNMP-bd_dom"/>
</dbReference>
<dbReference type="RefSeq" id="WP_210205967.1">
    <property type="nucleotide sequence ID" value="NZ_QPIX01000003.1"/>
</dbReference>
<reference evidence="12 13" key="1">
    <citation type="submission" date="2018-07" db="EMBL/GenBank/DDBJ databases">
        <title>Genomic Encyclopedia of Type Strains, Phase IV (KMG-IV): sequencing the most valuable type-strain genomes for metagenomic binning, comparative biology and taxonomic classification.</title>
        <authorList>
            <person name="Goeker M."/>
        </authorList>
    </citation>
    <scope>NUCLEOTIDE SEQUENCE [LARGE SCALE GENOMIC DNA]</scope>
    <source>
        <strain evidence="12 13">DSM 25528</strain>
    </source>
</reference>
<evidence type="ECO:0000313" key="13">
    <source>
        <dbReference type="Proteomes" id="UP000252582"/>
    </source>
</evidence>
<keyword evidence="3 9" id="KW-0813">Transport</keyword>
<evidence type="ECO:0000256" key="3">
    <source>
        <dbReference type="ARBA" id="ARBA00022448"/>
    </source>
</evidence>
<dbReference type="PRINTS" id="PR01490">
    <property type="entry name" value="RTXTOXIND"/>
</dbReference>
<evidence type="ECO:0000256" key="9">
    <source>
        <dbReference type="RuleBase" id="RU365093"/>
    </source>
</evidence>
<dbReference type="PANTHER" id="PTHR30386">
    <property type="entry name" value="MEMBRANE FUSION SUBUNIT OF EMRAB-TOLC MULTIDRUG EFFLUX PUMP"/>
    <property type="match status" value="1"/>
</dbReference>
<dbReference type="Gene3D" id="2.40.50.100">
    <property type="match status" value="1"/>
</dbReference>
<comment type="caution">
    <text evidence="12">The sequence shown here is derived from an EMBL/GenBank/DDBJ whole genome shotgun (WGS) entry which is preliminary data.</text>
</comment>
<dbReference type="GO" id="GO:0015031">
    <property type="term" value="P:protein transport"/>
    <property type="evidence" value="ECO:0007669"/>
    <property type="project" value="InterPro"/>
</dbReference>
<dbReference type="Gene3D" id="2.40.30.170">
    <property type="match status" value="1"/>
</dbReference>
<dbReference type="InterPro" id="IPR050739">
    <property type="entry name" value="MFP"/>
</dbReference>
<evidence type="ECO:0000256" key="1">
    <source>
        <dbReference type="ARBA" id="ARBA00004377"/>
    </source>
</evidence>
<protein>
    <recommendedName>
        <fullName evidence="9">Membrane fusion protein (MFP) family protein</fullName>
    </recommendedName>
</protein>
<evidence type="ECO:0000313" key="12">
    <source>
        <dbReference type="EMBL" id="RCW27223.1"/>
    </source>
</evidence>
<dbReference type="EMBL" id="QPIX01000003">
    <property type="protein sequence ID" value="RCW27223.1"/>
    <property type="molecule type" value="Genomic_DNA"/>
</dbReference>
<dbReference type="PANTHER" id="PTHR30386:SF17">
    <property type="entry name" value="ALKALINE PROTEASE SECRETION PROTEIN APRE"/>
    <property type="match status" value="1"/>
</dbReference>
<dbReference type="InterPro" id="IPR058982">
    <property type="entry name" value="Beta-barrel_AprE"/>
</dbReference>
<feature type="coiled-coil region" evidence="10">
    <location>
        <begin position="256"/>
        <end position="283"/>
    </location>
</feature>
<evidence type="ECO:0000256" key="4">
    <source>
        <dbReference type="ARBA" id="ARBA00022475"/>
    </source>
</evidence>
<feature type="coiled-coil region" evidence="10">
    <location>
        <begin position="97"/>
        <end position="124"/>
    </location>
</feature>
<organism evidence="12 13">
    <name type="scientific">Ciceribacter lividus</name>
    <dbReference type="NCBI Taxonomy" id="1197950"/>
    <lineage>
        <taxon>Bacteria</taxon>
        <taxon>Pseudomonadati</taxon>
        <taxon>Pseudomonadota</taxon>
        <taxon>Alphaproteobacteria</taxon>
        <taxon>Hyphomicrobiales</taxon>
        <taxon>Rhizobiaceae</taxon>
        <taxon>Ciceribacter</taxon>
    </lineage>
</organism>
<feature type="domain" description="Cyclic nucleotide-binding" evidence="11">
    <location>
        <begin position="225"/>
        <end position="277"/>
    </location>
</feature>
<keyword evidence="4 9" id="KW-1003">Cell membrane</keyword>
<keyword evidence="13" id="KW-1185">Reference proteome</keyword>
<gene>
    <name evidence="12" type="ORF">DFR48_103185</name>
</gene>
<dbReference type="Proteomes" id="UP000252582">
    <property type="component" value="Unassembled WGS sequence"/>
</dbReference>
<name>A0A6I7HR96_9HYPH</name>
<comment type="similarity">
    <text evidence="2 9">Belongs to the membrane fusion protein (MFP) (TC 8.A.1) family.</text>
</comment>
<keyword evidence="5 9" id="KW-0997">Cell inner membrane</keyword>
<accession>A0A6I7HR96</accession>
<evidence type="ECO:0000256" key="8">
    <source>
        <dbReference type="ARBA" id="ARBA00023136"/>
    </source>
</evidence>
<dbReference type="GO" id="GO:0005886">
    <property type="term" value="C:plasma membrane"/>
    <property type="evidence" value="ECO:0007669"/>
    <property type="project" value="UniProtKB-SubCell"/>
</dbReference>
<dbReference type="InterPro" id="IPR058781">
    <property type="entry name" value="HH_AprE-like"/>
</dbReference>
<evidence type="ECO:0000256" key="2">
    <source>
        <dbReference type="ARBA" id="ARBA00009477"/>
    </source>
</evidence>
<sequence length="437" mass="47687">MTDSPRKNRASRSIARSMTVAAVASAVLILGIGGWAATSKLAGAVVAPGMVVVEGNVKLVQHRSGGIVGEIHVKNGSRVATGDLLIRLDDTITRANLAVITKQIDQLTARRMRLAAERDEAAEITVPDELTARLSEPEVADYAKAEESLFRARKRTLEGQKAQLRERIGQIRQETDGLVARRAAKDDELKLIDEELAGVVTLHEKQLTPFSQVAALQRVKAQLAGERGQLTSDIARAATRITETELQILQLDQDRRAEVLTELRDIDNKLAELAEQRVAALDELKRVNILAPQAGLVHELAVHTIGGVITPGETIMQIVPVNDALVVEARVRPADIDQLHAGQQAVLRFSAFNQRTTPEIFGTVETIGANLSASRETGETWYTVRITMPREEVARLGELVLQSGMPVEAFIETGERTALSYLTKPLADQIARAMRED</sequence>
<evidence type="ECO:0000256" key="6">
    <source>
        <dbReference type="ARBA" id="ARBA00022692"/>
    </source>
</evidence>
<keyword evidence="7" id="KW-1133">Transmembrane helix</keyword>
<dbReference type="Pfam" id="PF26002">
    <property type="entry name" value="Beta-barrel_AprE"/>
    <property type="match status" value="1"/>
</dbReference>
<evidence type="ECO:0000259" key="11">
    <source>
        <dbReference type="PROSITE" id="PS50042"/>
    </source>
</evidence>
<evidence type="ECO:0000256" key="5">
    <source>
        <dbReference type="ARBA" id="ARBA00022519"/>
    </source>
</evidence>
<dbReference type="InterPro" id="IPR010129">
    <property type="entry name" value="T1SS_HlyD"/>
</dbReference>
<evidence type="ECO:0000256" key="10">
    <source>
        <dbReference type="SAM" id="Coils"/>
    </source>
</evidence>
<comment type="subcellular location">
    <subcellularLocation>
        <location evidence="1 9">Cell inner membrane</location>
        <topology evidence="1 9">Single-pass membrane protein</topology>
    </subcellularLocation>
</comment>
<dbReference type="Pfam" id="PF25994">
    <property type="entry name" value="HH_AprE"/>
    <property type="match status" value="1"/>
</dbReference>
<evidence type="ECO:0000256" key="7">
    <source>
        <dbReference type="ARBA" id="ARBA00022989"/>
    </source>
</evidence>
<keyword evidence="10" id="KW-0175">Coiled coil</keyword>
<dbReference type="AlphaFoldDB" id="A0A6I7HR96"/>
<keyword evidence="6" id="KW-0812">Transmembrane</keyword>